<evidence type="ECO:0000256" key="3">
    <source>
        <dbReference type="ARBA" id="ARBA00022692"/>
    </source>
</evidence>
<evidence type="ECO:0000256" key="2">
    <source>
        <dbReference type="ARBA" id="ARBA00012522"/>
    </source>
</evidence>
<dbReference type="GO" id="GO:0102389">
    <property type="term" value="F:polyprenol reductase activity"/>
    <property type="evidence" value="ECO:0007669"/>
    <property type="project" value="UniProtKB-UniRule"/>
</dbReference>
<keyword evidence="9" id="KW-0256">Endoplasmic reticulum</keyword>
<dbReference type="PhylomeDB" id="B3MPG7"/>
<keyword evidence="4 9" id="KW-1133">Transmembrane helix</keyword>
<proteinExistence type="inferred from homology"/>
<dbReference type="PROSITE" id="PS50244">
    <property type="entry name" value="S5A_REDUCTASE"/>
    <property type="match status" value="1"/>
</dbReference>
<dbReference type="Pfam" id="PF02544">
    <property type="entry name" value="Steroid_dh"/>
    <property type="match status" value="1"/>
</dbReference>
<comment type="catalytic activity">
    <reaction evidence="8 9">
        <text>a di-trans,poly-cis-dolichal + NADP(+) = a di-trans,poly-cis-polyprenal + NADPH + H(+)</text>
        <dbReference type="Rhea" id="RHEA:80727"/>
        <dbReference type="Rhea" id="RHEA-COMP:19536"/>
        <dbReference type="Rhea" id="RHEA-COMP:19537"/>
        <dbReference type="ChEBI" id="CHEBI:15378"/>
        <dbReference type="ChEBI" id="CHEBI:57783"/>
        <dbReference type="ChEBI" id="CHEBI:58349"/>
        <dbReference type="ChEBI" id="CHEBI:231623"/>
        <dbReference type="ChEBI" id="CHEBI:231637"/>
        <dbReference type="EC" id="1.3.1.94"/>
    </reaction>
    <physiologicalReaction direction="right-to-left" evidence="8 9">
        <dbReference type="Rhea" id="RHEA:80729"/>
    </physiologicalReaction>
</comment>
<organism evidence="11 12">
    <name type="scientific">Drosophila ananassae</name>
    <name type="common">Fruit fly</name>
    <dbReference type="NCBI Taxonomy" id="7217"/>
    <lineage>
        <taxon>Eukaryota</taxon>
        <taxon>Metazoa</taxon>
        <taxon>Ecdysozoa</taxon>
        <taxon>Arthropoda</taxon>
        <taxon>Hexapoda</taxon>
        <taxon>Insecta</taxon>
        <taxon>Pterygota</taxon>
        <taxon>Neoptera</taxon>
        <taxon>Endopterygota</taxon>
        <taxon>Diptera</taxon>
        <taxon>Brachycera</taxon>
        <taxon>Muscomorpha</taxon>
        <taxon>Ephydroidea</taxon>
        <taxon>Drosophilidae</taxon>
        <taxon>Drosophila</taxon>
        <taxon>Sophophora</taxon>
    </lineage>
</organism>
<comment type="function">
    <text evidence="9">Plays a key role in early steps of protein N-linked glycosylation by being involved in the conversion of polyprenol into dolichol. Acts as a polyprenal reductase that mediates the reduction of polyprenal into dolichal in a NADP-dependent mechanism. Dolichols are required for the synthesis of dolichol-linked monosaccharides and the oligosaccharide precursor used for N-glycosylation.</text>
</comment>
<sequence>MAHANVGGGLGLDLETLIDRYKVNILQLIFGTFIATIAFFGGLMTFVERYLPNGIRQAFRYGKHSFKGELDPLIAHLEVPKSWFRHFYIFAVVWSWLAFYIITSTIQSGKEAPEYVMRFLDFVAGGRSHRKVETDSTTALVGTIMLTLQCTRRFYETNFVQIFSKQSKINLSHYAVGYAHYFGTVIALISNTAGFVRGSQPIEFTIDNLTGQQILYLIVFGLAWQQQYSSNMILVNLRTDPRTGRVKTEKHLVPKGGLFNVISSPHMSLEIVMYFCIADLFMPVRIWRLIFLWVASNQTINALLTHRWYQETFRDYPKNRRAIIPFLL</sequence>
<accession>B3MPG7</accession>
<dbReference type="InterPro" id="IPR001104">
    <property type="entry name" value="3-oxo-5_a-steroid_4-DH_C"/>
</dbReference>
<keyword evidence="9" id="KW-0521">NADP</keyword>
<feature type="transmembrane region" description="Helical" evidence="9">
    <location>
        <begin position="87"/>
        <end position="106"/>
    </location>
</feature>
<comment type="subcellular location">
    <subcellularLocation>
        <location evidence="1">Endomembrane system</location>
        <topology evidence="1">Multi-pass membrane protein</topology>
    </subcellularLocation>
    <subcellularLocation>
        <location evidence="9">Endoplasmic reticulum membrane</location>
    </subcellularLocation>
</comment>
<dbReference type="GO" id="GO:0006488">
    <property type="term" value="P:dolichol-linked oligosaccharide biosynthetic process"/>
    <property type="evidence" value="ECO:0007669"/>
    <property type="project" value="UniProtKB-UniRule"/>
</dbReference>
<feature type="domain" description="3-oxo-5-alpha-steroid 4-dehydrogenase C-terminal" evidence="10">
    <location>
        <begin position="213"/>
        <end position="328"/>
    </location>
</feature>
<dbReference type="EMBL" id="CH902620">
    <property type="protein sequence ID" value="EDV31263.1"/>
    <property type="molecule type" value="Genomic_DNA"/>
</dbReference>
<dbReference type="eggNOG" id="KOG1640">
    <property type="taxonomic scope" value="Eukaryota"/>
</dbReference>
<dbReference type="GeneID" id="6497453"/>
<reference evidence="11 12" key="1">
    <citation type="journal article" date="2007" name="Nature">
        <title>Evolution of genes and genomes on the Drosophila phylogeny.</title>
        <authorList>
            <consortium name="Drosophila 12 Genomes Consortium"/>
            <person name="Clark A.G."/>
            <person name="Eisen M.B."/>
            <person name="Smith D.R."/>
            <person name="Bergman C.M."/>
            <person name="Oliver B."/>
            <person name="Markow T.A."/>
            <person name="Kaufman T.C."/>
            <person name="Kellis M."/>
            <person name="Gelbart W."/>
            <person name="Iyer V.N."/>
            <person name="Pollard D.A."/>
            <person name="Sackton T.B."/>
            <person name="Larracuente A.M."/>
            <person name="Singh N.D."/>
            <person name="Abad J.P."/>
            <person name="Abt D.N."/>
            <person name="Adryan B."/>
            <person name="Aguade M."/>
            <person name="Akashi H."/>
            <person name="Anderson W.W."/>
            <person name="Aquadro C.F."/>
            <person name="Ardell D.H."/>
            <person name="Arguello R."/>
            <person name="Artieri C.G."/>
            <person name="Barbash D.A."/>
            <person name="Barker D."/>
            <person name="Barsanti P."/>
            <person name="Batterham P."/>
            <person name="Batzoglou S."/>
            <person name="Begun D."/>
            <person name="Bhutkar A."/>
            <person name="Blanco E."/>
            <person name="Bosak S.A."/>
            <person name="Bradley R.K."/>
            <person name="Brand A.D."/>
            <person name="Brent M.R."/>
            <person name="Brooks A.N."/>
            <person name="Brown R.H."/>
            <person name="Butlin R.K."/>
            <person name="Caggese C."/>
            <person name="Calvi B.R."/>
            <person name="Bernardo de Carvalho A."/>
            <person name="Caspi A."/>
            <person name="Castrezana S."/>
            <person name="Celniker S.E."/>
            <person name="Chang J.L."/>
            <person name="Chapple C."/>
            <person name="Chatterji S."/>
            <person name="Chinwalla A."/>
            <person name="Civetta A."/>
            <person name="Clifton S.W."/>
            <person name="Comeron J.M."/>
            <person name="Costello J.C."/>
            <person name="Coyne J.A."/>
            <person name="Daub J."/>
            <person name="David R.G."/>
            <person name="Delcher A.L."/>
            <person name="Delehaunty K."/>
            <person name="Do C.B."/>
            <person name="Ebling H."/>
            <person name="Edwards K."/>
            <person name="Eickbush T."/>
            <person name="Evans J.D."/>
            <person name="Filipski A."/>
            <person name="Findeiss S."/>
            <person name="Freyhult E."/>
            <person name="Fulton L."/>
            <person name="Fulton R."/>
            <person name="Garcia A.C."/>
            <person name="Gardiner A."/>
            <person name="Garfield D.A."/>
            <person name="Garvin B.E."/>
            <person name="Gibson G."/>
            <person name="Gilbert D."/>
            <person name="Gnerre S."/>
            <person name="Godfrey J."/>
            <person name="Good R."/>
            <person name="Gotea V."/>
            <person name="Gravely B."/>
            <person name="Greenberg A.J."/>
            <person name="Griffiths-Jones S."/>
            <person name="Gross S."/>
            <person name="Guigo R."/>
            <person name="Gustafson E.A."/>
            <person name="Haerty W."/>
            <person name="Hahn M.W."/>
            <person name="Halligan D.L."/>
            <person name="Halpern A.L."/>
            <person name="Halter G.M."/>
            <person name="Han M.V."/>
            <person name="Heger A."/>
            <person name="Hillier L."/>
            <person name="Hinrichs A.S."/>
            <person name="Holmes I."/>
            <person name="Hoskins R.A."/>
            <person name="Hubisz M.J."/>
            <person name="Hultmark D."/>
            <person name="Huntley M.A."/>
            <person name="Jaffe D.B."/>
            <person name="Jagadeeshan S."/>
            <person name="Jeck W.R."/>
            <person name="Johnson J."/>
            <person name="Jones C.D."/>
            <person name="Jordan W.C."/>
            <person name="Karpen G.H."/>
            <person name="Kataoka E."/>
            <person name="Keightley P.D."/>
            <person name="Kheradpour P."/>
            <person name="Kirkness E.F."/>
            <person name="Koerich L.B."/>
            <person name="Kristiansen K."/>
            <person name="Kudrna D."/>
            <person name="Kulathinal R.J."/>
            <person name="Kumar S."/>
            <person name="Kwok R."/>
            <person name="Lander E."/>
            <person name="Langley C.H."/>
            <person name="Lapoint R."/>
            <person name="Lazzaro B.P."/>
            <person name="Lee S.J."/>
            <person name="Levesque L."/>
            <person name="Li R."/>
            <person name="Lin C.F."/>
            <person name="Lin M.F."/>
            <person name="Lindblad-Toh K."/>
            <person name="Llopart A."/>
            <person name="Long M."/>
            <person name="Low L."/>
            <person name="Lozovsky E."/>
            <person name="Lu J."/>
            <person name="Luo M."/>
            <person name="Machado C.A."/>
            <person name="Makalowski W."/>
            <person name="Marzo M."/>
            <person name="Matsuda M."/>
            <person name="Matzkin L."/>
            <person name="McAllister B."/>
            <person name="McBride C.S."/>
            <person name="McKernan B."/>
            <person name="McKernan K."/>
            <person name="Mendez-Lago M."/>
            <person name="Minx P."/>
            <person name="Mollenhauer M.U."/>
            <person name="Montooth K."/>
            <person name="Mount S.M."/>
            <person name="Mu X."/>
            <person name="Myers E."/>
            <person name="Negre B."/>
            <person name="Newfeld S."/>
            <person name="Nielsen R."/>
            <person name="Noor M.A."/>
            <person name="O'Grady P."/>
            <person name="Pachter L."/>
            <person name="Papaceit M."/>
            <person name="Parisi M.J."/>
            <person name="Parisi M."/>
            <person name="Parts L."/>
            <person name="Pedersen J.S."/>
            <person name="Pesole G."/>
            <person name="Phillippy A.M."/>
            <person name="Ponting C.P."/>
            <person name="Pop M."/>
            <person name="Porcelli D."/>
            <person name="Powell J.R."/>
            <person name="Prohaska S."/>
            <person name="Pruitt K."/>
            <person name="Puig M."/>
            <person name="Quesneville H."/>
            <person name="Ram K.R."/>
            <person name="Rand D."/>
            <person name="Rasmussen M.D."/>
            <person name="Reed L.K."/>
            <person name="Reenan R."/>
            <person name="Reily A."/>
            <person name="Remington K.A."/>
            <person name="Rieger T.T."/>
            <person name="Ritchie M.G."/>
            <person name="Robin C."/>
            <person name="Rogers Y.H."/>
            <person name="Rohde C."/>
            <person name="Rozas J."/>
            <person name="Rubenfield M.J."/>
            <person name="Ruiz A."/>
            <person name="Russo S."/>
            <person name="Salzberg S.L."/>
            <person name="Sanchez-Gracia A."/>
            <person name="Saranga D.J."/>
            <person name="Sato H."/>
            <person name="Schaeffer S.W."/>
            <person name="Schatz M.C."/>
            <person name="Schlenke T."/>
            <person name="Schwartz R."/>
            <person name="Segarra C."/>
            <person name="Singh R.S."/>
            <person name="Sirot L."/>
            <person name="Sirota M."/>
            <person name="Sisneros N.B."/>
            <person name="Smith C.D."/>
            <person name="Smith T.F."/>
            <person name="Spieth J."/>
            <person name="Stage D.E."/>
            <person name="Stark A."/>
            <person name="Stephan W."/>
            <person name="Strausberg R.L."/>
            <person name="Strempel S."/>
            <person name="Sturgill D."/>
            <person name="Sutton G."/>
            <person name="Sutton G.G."/>
            <person name="Tao W."/>
            <person name="Teichmann S."/>
            <person name="Tobari Y.N."/>
            <person name="Tomimura Y."/>
            <person name="Tsolas J.M."/>
            <person name="Valente V.L."/>
            <person name="Venter E."/>
            <person name="Venter J.C."/>
            <person name="Vicario S."/>
            <person name="Vieira F.G."/>
            <person name="Vilella A.J."/>
            <person name="Villasante A."/>
            <person name="Walenz B."/>
            <person name="Wang J."/>
            <person name="Wasserman M."/>
            <person name="Watts T."/>
            <person name="Wilson D."/>
            <person name="Wilson R.K."/>
            <person name="Wing R.A."/>
            <person name="Wolfner M.F."/>
            <person name="Wong A."/>
            <person name="Wong G.K."/>
            <person name="Wu C.I."/>
            <person name="Wu G."/>
            <person name="Yamamoto D."/>
            <person name="Yang H.P."/>
            <person name="Yang S.P."/>
            <person name="Yorke J.A."/>
            <person name="Yoshida K."/>
            <person name="Zdobnov E."/>
            <person name="Zhang P."/>
            <person name="Zhang Y."/>
            <person name="Zimin A.V."/>
            <person name="Baldwin J."/>
            <person name="Abdouelleil A."/>
            <person name="Abdulkadir J."/>
            <person name="Abebe A."/>
            <person name="Abera B."/>
            <person name="Abreu J."/>
            <person name="Acer S.C."/>
            <person name="Aftuck L."/>
            <person name="Alexander A."/>
            <person name="An P."/>
            <person name="Anderson E."/>
            <person name="Anderson S."/>
            <person name="Arachi H."/>
            <person name="Azer M."/>
            <person name="Bachantsang P."/>
            <person name="Barry A."/>
            <person name="Bayul T."/>
            <person name="Berlin A."/>
            <person name="Bessette D."/>
            <person name="Bloom T."/>
            <person name="Blye J."/>
            <person name="Boguslavskiy L."/>
            <person name="Bonnet C."/>
            <person name="Boukhgalter B."/>
            <person name="Bourzgui I."/>
            <person name="Brown A."/>
            <person name="Cahill P."/>
            <person name="Channer S."/>
            <person name="Cheshatsang Y."/>
            <person name="Chuda L."/>
            <person name="Citroen M."/>
            <person name="Collymore A."/>
            <person name="Cooke P."/>
            <person name="Costello M."/>
            <person name="D'Aco K."/>
            <person name="Daza R."/>
            <person name="De Haan G."/>
            <person name="DeGray S."/>
            <person name="DeMaso C."/>
            <person name="Dhargay N."/>
            <person name="Dooley K."/>
            <person name="Dooley E."/>
            <person name="Doricent M."/>
            <person name="Dorje P."/>
            <person name="Dorjee K."/>
            <person name="Dupes A."/>
            <person name="Elong R."/>
            <person name="Falk J."/>
            <person name="Farina A."/>
            <person name="Faro S."/>
            <person name="Ferguson D."/>
            <person name="Fisher S."/>
            <person name="Foley C.D."/>
            <person name="Franke A."/>
            <person name="Friedrich D."/>
            <person name="Gadbois L."/>
            <person name="Gearin G."/>
            <person name="Gearin C.R."/>
            <person name="Giannoukos G."/>
            <person name="Goode T."/>
            <person name="Graham J."/>
            <person name="Grandbois E."/>
            <person name="Grewal S."/>
            <person name="Gyaltsen K."/>
            <person name="Hafez N."/>
            <person name="Hagos B."/>
            <person name="Hall J."/>
            <person name="Henson C."/>
            <person name="Hollinger A."/>
            <person name="Honan T."/>
            <person name="Huard M.D."/>
            <person name="Hughes L."/>
            <person name="Hurhula B."/>
            <person name="Husby M.E."/>
            <person name="Kamat A."/>
            <person name="Kanga B."/>
            <person name="Kashin S."/>
            <person name="Khazanovich D."/>
            <person name="Kisner P."/>
            <person name="Lance K."/>
            <person name="Lara M."/>
            <person name="Lee W."/>
            <person name="Lennon N."/>
            <person name="Letendre F."/>
            <person name="LeVine R."/>
            <person name="Lipovsky A."/>
            <person name="Liu X."/>
            <person name="Liu J."/>
            <person name="Liu S."/>
            <person name="Lokyitsang T."/>
            <person name="Lokyitsang Y."/>
            <person name="Lubonja R."/>
            <person name="Lui A."/>
            <person name="MacDonald P."/>
            <person name="Magnisalis V."/>
            <person name="Maru K."/>
            <person name="Matthews C."/>
            <person name="McCusker W."/>
            <person name="McDonough S."/>
            <person name="Mehta T."/>
            <person name="Meldrim J."/>
            <person name="Meneus L."/>
            <person name="Mihai O."/>
            <person name="Mihalev A."/>
            <person name="Mihova T."/>
            <person name="Mittelman R."/>
            <person name="Mlenga V."/>
            <person name="Montmayeur A."/>
            <person name="Mulrain L."/>
            <person name="Navidi A."/>
            <person name="Naylor J."/>
            <person name="Negash T."/>
            <person name="Nguyen T."/>
            <person name="Nguyen N."/>
            <person name="Nicol R."/>
            <person name="Norbu C."/>
            <person name="Norbu N."/>
            <person name="Novod N."/>
            <person name="O'Neill B."/>
            <person name="Osman S."/>
            <person name="Markiewicz E."/>
            <person name="Oyono O.L."/>
            <person name="Patti C."/>
            <person name="Phunkhang P."/>
            <person name="Pierre F."/>
            <person name="Priest M."/>
            <person name="Raghuraman S."/>
            <person name="Rege F."/>
            <person name="Reyes R."/>
            <person name="Rise C."/>
            <person name="Rogov P."/>
            <person name="Ross K."/>
            <person name="Ryan E."/>
            <person name="Settipalli S."/>
            <person name="Shea T."/>
            <person name="Sherpa N."/>
            <person name="Shi L."/>
            <person name="Shih D."/>
            <person name="Sparrow T."/>
            <person name="Spaulding J."/>
            <person name="Stalker J."/>
            <person name="Stange-Thomann N."/>
            <person name="Stavropoulos S."/>
            <person name="Stone C."/>
            <person name="Strader C."/>
            <person name="Tesfaye S."/>
            <person name="Thomson T."/>
            <person name="Thoulutsang Y."/>
            <person name="Thoulutsang D."/>
            <person name="Topham K."/>
            <person name="Topping I."/>
            <person name="Tsamla T."/>
            <person name="Vassiliev H."/>
            <person name="Vo A."/>
            <person name="Wangchuk T."/>
            <person name="Wangdi T."/>
            <person name="Weiand M."/>
            <person name="Wilkinson J."/>
            <person name="Wilson A."/>
            <person name="Yadav S."/>
            <person name="Young G."/>
            <person name="Yu Q."/>
            <person name="Zembek L."/>
            <person name="Zhong D."/>
            <person name="Zimmer A."/>
            <person name="Zwirko Z."/>
            <person name="Jaffe D.B."/>
            <person name="Alvarez P."/>
            <person name="Brockman W."/>
            <person name="Butler J."/>
            <person name="Chin C."/>
            <person name="Gnerre S."/>
            <person name="Grabherr M."/>
            <person name="Kleber M."/>
            <person name="Mauceli E."/>
            <person name="MacCallum I."/>
        </authorList>
    </citation>
    <scope>NUCLEOTIDE SEQUENCE [LARGE SCALE GENOMIC DNA]</scope>
    <source>
        <strain evidence="12">Tucson 14024-0371.13</strain>
    </source>
</reference>
<dbReference type="Proteomes" id="UP000007801">
    <property type="component" value="Unassembled WGS sequence"/>
</dbReference>
<dbReference type="InterPro" id="IPR039698">
    <property type="entry name" value="Dfg10/SRD5A3"/>
</dbReference>
<dbReference type="GO" id="GO:0160198">
    <property type="term" value="F:polyprenal reductase activity"/>
    <property type="evidence" value="ECO:0007669"/>
    <property type="project" value="UniProtKB-EC"/>
</dbReference>
<evidence type="ECO:0000313" key="12">
    <source>
        <dbReference type="Proteomes" id="UP000007801"/>
    </source>
</evidence>
<gene>
    <name evidence="11" type="primary">Dana\GF14631</name>
    <name evidence="11" type="synonym">dana_GLEANR_15395</name>
    <name evidence="11" type="ORF">GF14631</name>
</gene>
<protein>
    <recommendedName>
        <fullName evidence="7 9">Polyprenal reductase</fullName>
        <ecNumber evidence="2 9">1.3.1.94</ecNumber>
    </recommendedName>
</protein>
<keyword evidence="3 9" id="KW-0812">Transmembrane</keyword>
<evidence type="ECO:0000256" key="1">
    <source>
        <dbReference type="ARBA" id="ARBA00004127"/>
    </source>
</evidence>
<comment type="similarity">
    <text evidence="6 9">Belongs to the steroid 5-alpha reductase family. Polyprenal reductase subfamily.</text>
</comment>
<dbReference type="InParanoid" id="B3MPG7"/>
<comment type="caution">
    <text evidence="9">Lacks conserved residue(s) required for the propagation of feature annotation.</text>
</comment>
<dbReference type="HOGENOM" id="CLU_044409_2_0_1"/>
<evidence type="ECO:0000256" key="8">
    <source>
        <dbReference type="ARBA" id="ARBA00049427"/>
    </source>
</evidence>
<evidence type="ECO:0000313" key="11">
    <source>
        <dbReference type="EMBL" id="EDV31263.1"/>
    </source>
</evidence>
<keyword evidence="12" id="KW-1185">Reference proteome</keyword>
<name>B3MPG7_DROAN</name>
<dbReference type="OrthoDB" id="5788137at2759"/>
<dbReference type="UniPathway" id="UPA00378"/>
<evidence type="ECO:0000259" key="10">
    <source>
        <dbReference type="Pfam" id="PF02544"/>
    </source>
</evidence>
<evidence type="ECO:0000256" key="6">
    <source>
        <dbReference type="ARBA" id="ARBA00046320"/>
    </source>
</evidence>
<feature type="transmembrane region" description="Helical" evidence="9">
    <location>
        <begin position="25"/>
        <end position="47"/>
    </location>
</feature>
<dbReference type="GO" id="GO:0005789">
    <property type="term" value="C:endoplasmic reticulum membrane"/>
    <property type="evidence" value="ECO:0007669"/>
    <property type="project" value="UniProtKB-SubCell"/>
</dbReference>
<evidence type="ECO:0000256" key="4">
    <source>
        <dbReference type="ARBA" id="ARBA00022989"/>
    </source>
</evidence>
<comment type="pathway">
    <text evidence="9">Protein modification; protein glycosylation.</text>
</comment>
<dbReference type="KEGG" id="dan:6497453"/>
<evidence type="ECO:0000256" key="7">
    <source>
        <dbReference type="ARBA" id="ARBA00047186"/>
    </source>
</evidence>
<evidence type="ECO:0000256" key="5">
    <source>
        <dbReference type="ARBA" id="ARBA00023136"/>
    </source>
</evidence>
<evidence type="ECO:0000256" key="9">
    <source>
        <dbReference type="RuleBase" id="RU367081"/>
    </source>
</evidence>
<dbReference type="GO" id="GO:0016095">
    <property type="term" value="P:polyprenol catabolic process"/>
    <property type="evidence" value="ECO:0007669"/>
    <property type="project" value="UniProtKB-UniRule"/>
</dbReference>
<dbReference type="PANTHER" id="PTHR14624">
    <property type="entry name" value="DFG10 PROTEIN"/>
    <property type="match status" value="1"/>
</dbReference>
<dbReference type="OMA" id="RFYETNF"/>
<dbReference type="GO" id="GO:0003865">
    <property type="term" value="F:3-oxo-5-alpha-steroid 4-dehydrogenase activity"/>
    <property type="evidence" value="ECO:0007669"/>
    <property type="project" value="TreeGrafter"/>
</dbReference>
<dbReference type="EC" id="1.3.1.94" evidence="2 9"/>
<keyword evidence="5 9" id="KW-0472">Membrane</keyword>
<dbReference type="STRING" id="7217.B3MPG7"/>
<dbReference type="FunCoup" id="B3MPG7">
    <property type="interactions" value="1088"/>
</dbReference>
<keyword evidence="9 11" id="KW-0560">Oxidoreductase</keyword>
<dbReference type="PANTHER" id="PTHR14624:SF0">
    <property type="entry name" value="POLYPRENOL REDUCTASE"/>
    <property type="match status" value="1"/>
</dbReference>
<dbReference type="AlphaFoldDB" id="B3MPG7"/>